<comment type="function">
    <text evidence="8">May play a role in spermatogenesis.</text>
</comment>
<keyword evidence="4" id="KW-0744">Spermatogenesis</keyword>
<name>A0A4U1EEL4_MONMO</name>
<dbReference type="PANTHER" id="PTHR21859">
    <property type="entry name" value="ACROSOME-SPECIFIC PROTEIN"/>
    <property type="match status" value="1"/>
</dbReference>
<feature type="region of interest" description="Disordered" evidence="9">
    <location>
        <begin position="1233"/>
        <end position="1265"/>
    </location>
</feature>
<sequence length="1324" mass="147159">MENLFYLKNIVAIWLRSSRTAWVIDIILAVPVWTGALPNSNPFLAPPRKHRNIRKLAEIAWKNWRGLTTWFHFCKAAWEGFLARATFISSHVKTLLVRCAKQCLLEPTSHAGSLWKILLLPHPYWFLLPSAVYIWPLPFLQAQRPPQFLGTTTGHCPTEDVSTYSLVIFHHPSHLRLWSLKLSHFSPVLVAGSYQILCKPQKKHLSHNPPEASFCVGPTDRQVEVSTPPLLNSDDQNLLEIQVTKRVEIKIRKEKENNGSHLKQMSPNCHLNSLGNMLKSLEHYNPQLFWSIKDKPEQLPCLQQFSYPKVLGDHLQQKYNQFFWGLLSLHSESLVATAWISESSSAPQSPSFLFNGISNACPVQMSAKISPLLFQFQPLSHLEFQSRPFIPTIPQFQPPLLAQVQTQAHLKSSLPILPPSSLPQIRACGVPCPTAQNKVQFLTPTGIQHSEWSLLQKQLENGWALSSVVKRSQELFSVFTSNIPEDSWAASILPENFPISPELQKQLEEHFQKWLIQHRWELPQRIQEPLEIRQLQGELPGTCQAKDKHGPSQPSLFTGESNKGAQKVGFQLSQELGKGLGHILGKVPKDLSRSPESSLVKFKGVNSEESKSDLRLLRSDSGIDLLRSLDKNLGNILKGHLGKKLGQINEGLIPVNVCQSCLALEHASPKSDIHMETRNLEGHSRGAGSTYYKVFGKAQVDPTPQGPQAPKSKLKKFQPSTILQFAFSPSATCVSGSHSTVKFAEFLGKPPQANSGEKVITGESVPTLMRPLLVPSPVCKEIQSALGGIPSGDYHGPSKASLTGQEGRPPSPSLTLSLVGRTWKSETVEWVKRDSLEPGPSSEMVRNEPREENGGQASRDPCHRVTVMEVNLGSQSLRGEEAREVVEAKESPALQPQSSVILETKVLTKSQTTYVHMRSLEVPGTSEPCLNMEVASEFKSKVKVQSDNQLQDFPKHMFLAADNLTSQVPQCHPQRVPTRDRSPKLQDSWKSQSKMIAPAYKREDCRKHKPGEHEEGFKELGTSQAGSMSRPAQVRGITDSVGSKCLQFMPEKKHSPPESLFRKRMRLFLKWIFPNKKSMVEMLCKNSSPSVKSRSILKSETAEGQALMTAVGQILEEKIAIHHGLHATKLNEHKQEFQAPVSTSKGQSSSIREREVRHQRSLKSVRFDDEQLGLRRVCFQLVPVSMGQGFQVPQPAINIVQGIVIFGEVSCLVNRRMVDTAPGSVFPIVEISVPADAPDPDDNRNGPHPPYQSGPSTCGNAGTWGGGGRVSTGLLTPLVSPWSQALPLGPNSQGSLQNGQSSESGARTCERRRYPEERVDRAVT</sequence>
<evidence type="ECO:0000256" key="4">
    <source>
        <dbReference type="ARBA" id="ARBA00022871"/>
    </source>
</evidence>
<evidence type="ECO:0000256" key="2">
    <source>
        <dbReference type="ARBA" id="ARBA00022692"/>
    </source>
</evidence>
<comment type="caution">
    <text evidence="11">The sequence shown here is derived from an EMBL/GenBank/DDBJ whole genome shotgun (WGS) entry which is preliminary data.</text>
</comment>
<feature type="region of interest" description="Disordered" evidence="9">
    <location>
        <begin position="969"/>
        <end position="991"/>
    </location>
</feature>
<keyword evidence="2" id="KW-0812">Transmembrane</keyword>
<dbReference type="GO" id="GO:0007283">
    <property type="term" value="P:spermatogenesis"/>
    <property type="evidence" value="ECO:0007669"/>
    <property type="project" value="UniProtKB-KW"/>
</dbReference>
<dbReference type="PANTHER" id="PTHR21859:SF55">
    <property type="entry name" value="SPERMATOGENESIS-ASSOCIATED PROTEIN 31A1-RELATED"/>
    <property type="match status" value="1"/>
</dbReference>
<organism evidence="11 12">
    <name type="scientific">Monodon monoceros</name>
    <name type="common">Narwhal</name>
    <name type="synonym">Ceratodon monodon</name>
    <dbReference type="NCBI Taxonomy" id="40151"/>
    <lineage>
        <taxon>Eukaryota</taxon>
        <taxon>Metazoa</taxon>
        <taxon>Chordata</taxon>
        <taxon>Craniata</taxon>
        <taxon>Vertebrata</taxon>
        <taxon>Euteleostomi</taxon>
        <taxon>Mammalia</taxon>
        <taxon>Eutheria</taxon>
        <taxon>Laurasiatheria</taxon>
        <taxon>Artiodactyla</taxon>
        <taxon>Whippomorpha</taxon>
        <taxon>Cetacea</taxon>
        <taxon>Odontoceti</taxon>
        <taxon>Monodontidae</taxon>
        <taxon>Monodon</taxon>
    </lineage>
</organism>
<feature type="region of interest" description="Disordered" evidence="9">
    <location>
        <begin position="1137"/>
        <end position="1157"/>
    </location>
</feature>
<evidence type="ECO:0000313" key="12">
    <source>
        <dbReference type="Proteomes" id="UP000308365"/>
    </source>
</evidence>
<evidence type="ECO:0000256" key="1">
    <source>
        <dbReference type="ARBA" id="ARBA00004167"/>
    </source>
</evidence>
<evidence type="ECO:0000313" key="11">
    <source>
        <dbReference type="EMBL" id="TKC34117.1"/>
    </source>
</evidence>
<feature type="region of interest" description="Disordered" evidence="9">
    <location>
        <begin position="831"/>
        <end position="862"/>
    </location>
</feature>
<feature type="compositionally biased region" description="Low complexity" evidence="9">
    <location>
        <begin position="1292"/>
        <end position="1305"/>
    </location>
</feature>
<evidence type="ECO:0000256" key="5">
    <source>
        <dbReference type="ARBA" id="ARBA00022989"/>
    </source>
</evidence>
<feature type="region of interest" description="Disordered" evidence="9">
    <location>
        <begin position="1284"/>
        <end position="1324"/>
    </location>
</feature>
<evidence type="ECO:0000256" key="9">
    <source>
        <dbReference type="SAM" id="MobiDB-lite"/>
    </source>
</evidence>
<evidence type="ECO:0000256" key="6">
    <source>
        <dbReference type="ARBA" id="ARBA00023136"/>
    </source>
</evidence>
<feature type="domain" description="SPATA31" evidence="10">
    <location>
        <begin position="303"/>
        <end position="660"/>
    </location>
</feature>
<feature type="region of interest" description="Disordered" evidence="9">
    <location>
        <begin position="789"/>
        <end position="816"/>
    </location>
</feature>
<feature type="compositionally biased region" description="Polar residues" evidence="9">
    <location>
        <begin position="1140"/>
        <end position="1150"/>
    </location>
</feature>
<feature type="region of interest" description="Disordered" evidence="9">
    <location>
        <begin position="541"/>
        <end position="562"/>
    </location>
</feature>
<keyword evidence="6" id="KW-0472">Membrane</keyword>
<protein>
    <recommendedName>
        <fullName evidence="10">SPATA31 domain-containing protein</fullName>
    </recommendedName>
</protein>
<dbReference type="GO" id="GO:0016020">
    <property type="term" value="C:membrane"/>
    <property type="evidence" value="ECO:0007669"/>
    <property type="project" value="UniProtKB-SubCell"/>
</dbReference>
<comment type="similarity">
    <text evidence="7">Belongs to the SPATA31 family.</text>
</comment>
<dbReference type="InterPro" id="IPR039509">
    <property type="entry name" value="SPATA31"/>
</dbReference>
<keyword evidence="3" id="KW-0221">Differentiation</keyword>
<proteinExistence type="inferred from homology"/>
<feature type="compositionally biased region" description="Basic and acidic residues" evidence="9">
    <location>
        <begin position="1006"/>
        <end position="1018"/>
    </location>
</feature>
<feature type="region of interest" description="Disordered" evidence="9">
    <location>
        <begin position="1006"/>
        <end position="1031"/>
    </location>
</feature>
<comment type="subcellular location">
    <subcellularLocation>
        <location evidence="1">Membrane</location>
        <topology evidence="1">Single-pass membrane protein</topology>
    </subcellularLocation>
</comment>
<accession>A0A4U1EEL4</accession>
<evidence type="ECO:0000256" key="7">
    <source>
        <dbReference type="ARBA" id="ARBA00035009"/>
    </source>
</evidence>
<evidence type="ECO:0000256" key="3">
    <source>
        <dbReference type="ARBA" id="ARBA00022782"/>
    </source>
</evidence>
<dbReference type="EMBL" id="RWIC01002060">
    <property type="protein sequence ID" value="TKC34117.1"/>
    <property type="molecule type" value="Genomic_DNA"/>
</dbReference>
<feature type="compositionally biased region" description="Basic and acidic residues" evidence="9">
    <location>
        <begin position="1308"/>
        <end position="1324"/>
    </location>
</feature>
<dbReference type="Pfam" id="PF14650">
    <property type="entry name" value="FAM75"/>
    <property type="match status" value="1"/>
</dbReference>
<feature type="compositionally biased region" description="Polar residues" evidence="9">
    <location>
        <begin position="552"/>
        <end position="562"/>
    </location>
</feature>
<dbReference type="GO" id="GO:0030154">
    <property type="term" value="P:cell differentiation"/>
    <property type="evidence" value="ECO:0007669"/>
    <property type="project" value="UniProtKB-KW"/>
</dbReference>
<evidence type="ECO:0000259" key="10">
    <source>
        <dbReference type="Pfam" id="PF14650"/>
    </source>
</evidence>
<dbReference type="Proteomes" id="UP000308365">
    <property type="component" value="Unassembled WGS sequence"/>
</dbReference>
<gene>
    <name evidence="11" type="ORF">EI555_016095</name>
</gene>
<reference evidence="12" key="1">
    <citation type="journal article" date="2019" name="IScience">
        <title>Narwhal Genome Reveals Long-Term Low Genetic Diversity despite Current Large Abundance Size.</title>
        <authorList>
            <person name="Westbury M.V."/>
            <person name="Petersen B."/>
            <person name="Garde E."/>
            <person name="Heide-Jorgensen M.P."/>
            <person name="Lorenzen E.D."/>
        </authorList>
    </citation>
    <scope>NUCLEOTIDE SEQUENCE [LARGE SCALE GENOMIC DNA]</scope>
</reference>
<keyword evidence="5" id="KW-1133">Transmembrane helix</keyword>
<evidence type="ECO:0000256" key="8">
    <source>
        <dbReference type="ARBA" id="ARBA00037695"/>
    </source>
</evidence>